<organism evidence="2 3">
    <name type="scientific">Microbacterium thalassium</name>
    <dbReference type="NCBI Taxonomy" id="362649"/>
    <lineage>
        <taxon>Bacteria</taxon>
        <taxon>Bacillati</taxon>
        <taxon>Actinomycetota</taxon>
        <taxon>Actinomycetes</taxon>
        <taxon>Micrococcales</taxon>
        <taxon>Microbacteriaceae</taxon>
        <taxon>Microbacterium</taxon>
    </lineage>
</organism>
<keyword evidence="1" id="KW-0812">Transmembrane</keyword>
<accession>A0A7X0FSE2</accession>
<evidence type="ECO:0000313" key="2">
    <source>
        <dbReference type="EMBL" id="MBB6392855.1"/>
    </source>
</evidence>
<comment type="caution">
    <text evidence="2">The sequence shown here is derived from an EMBL/GenBank/DDBJ whole genome shotgun (WGS) entry which is preliminary data.</text>
</comment>
<dbReference type="EMBL" id="JACHML010000001">
    <property type="protein sequence ID" value="MBB6392855.1"/>
    <property type="molecule type" value="Genomic_DNA"/>
</dbReference>
<feature type="transmembrane region" description="Helical" evidence="1">
    <location>
        <begin position="106"/>
        <end position="124"/>
    </location>
</feature>
<keyword evidence="1" id="KW-1133">Transmembrane helix</keyword>
<feature type="transmembrane region" description="Helical" evidence="1">
    <location>
        <begin position="12"/>
        <end position="36"/>
    </location>
</feature>
<name>A0A7X0FSE2_9MICO</name>
<feature type="transmembrane region" description="Helical" evidence="1">
    <location>
        <begin position="48"/>
        <end position="66"/>
    </location>
</feature>
<evidence type="ECO:0000313" key="3">
    <source>
        <dbReference type="Proteomes" id="UP000537775"/>
    </source>
</evidence>
<gene>
    <name evidence="2" type="ORF">HD594_003168</name>
</gene>
<evidence type="ECO:0000256" key="1">
    <source>
        <dbReference type="SAM" id="Phobius"/>
    </source>
</evidence>
<dbReference type="RefSeq" id="WP_184751970.1">
    <property type="nucleotide sequence ID" value="NZ_BAAAJR010000001.1"/>
</dbReference>
<dbReference type="AlphaFoldDB" id="A0A7X0FSE2"/>
<proteinExistence type="predicted"/>
<sequence>MTSETAPTRRRPVAVTVAVVLIYLSGLLATAIGILILLSRYDVPESEVLTVSLLGSAVILFGLLTVSAGASIARGSALARLLVTIYLGLQLVLHAVTIVATSDWDWAGFVQPALMIFILVVLWLPPMARYFVRGPATAAS</sequence>
<feature type="transmembrane region" description="Helical" evidence="1">
    <location>
        <begin position="78"/>
        <end position="100"/>
    </location>
</feature>
<keyword evidence="1" id="KW-0472">Membrane</keyword>
<protein>
    <submittedName>
        <fullName evidence="2">Uncharacterized protein</fullName>
    </submittedName>
</protein>
<dbReference type="Proteomes" id="UP000537775">
    <property type="component" value="Unassembled WGS sequence"/>
</dbReference>
<keyword evidence="3" id="KW-1185">Reference proteome</keyword>
<reference evidence="2 3" key="1">
    <citation type="submission" date="2020-08" db="EMBL/GenBank/DDBJ databases">
        <title>Sequencing the genomes of 1000 actinobacteria strains.</title>
        <authorList>
            <person name="Klenk H.-P."/>
        </authorList>
    </citation>
    <scope>NUCLEOTIDE SEQUENCE [LARGE SCALE GENOMIC DNA]</scope>
    <source>
        <strain evidence="2 3">DSM 12511</strain>
    </source>
</reference>